<proteinExistence type="predicted"/>
<organism evidence="2 3">
    <name type="scientific">Ancylostoma ceylanicum</name>
    <dbReference type="NCBI Taxonomy" id="53326"/>
    <lineage>
        <taxon>Eukaryota</taxon>
        <taxon>Metazoa</taxon>
        <taxon>Ecdysozoa</taxon>
        <taxon>Nematoda</taxon>
        <taxon>Chromadorea</taxon>
        <taxon>Rhabditida</taxon>
        <taxon>Rhabditina</taxon>
        <taxon>Rhabditomorpha</taxon>
        <taxon>Strongyloidea</taxon>
        <taxon>Ancylostomatidae</taxon>
        <taxon>Ancylostomatinae</taxon>
        <taxon>Ancylostoma</taxon>
    </lineage>
</organism>
<evidence type="ECO:0000313" key="3">
    <source>
        <dbReference type="Proteomes" id="UP000024635"/>
    </source>
</evidence>
<gene>
    <name evidence="2" type="primary">Acey_s0011.g1422</name>
    <name evidence="2" type="ORF">Y032_0011g1422</name>
</gene>
<feature type="transmembrane region" description="Helical" evidence="1">
    <location>
        <begin position="46"/>
        <end position="79"/>
    </location>
</feature>
<name>A0A016VEJ6_9BILA</name>
<dbReference type="Proteomes" id="UP000024635">
    <property type="component" value="Unassembled WGS sequence"/>
</dbReference>
<sequence length="169" mass="18747">MCGKTLNTYMKALANSVCFQRLSVFIGIFSLFTIASVLKISKIRQLLAVLYVIFLVTFLTSIFSFFSITDTSAVAAILWNATTPESLLSLNTYSEAVRLAINSGGVAFFGVMSAASLRNRNGNSYRPFRPYFTYLFNDVLRTYCFVIPTIMALLFVVIYGAIALLEGMC</sequence>
<dbReference type="AlphaFoldDB" id="A0A016VEJ6"/>
<keyword evidence="1" id="KW-0812">Transmembrane</keyword>
<accession>A0A016VEJ6</accession>
<keyword evidence="3" id="KW-1185">Reference proteome</keyword>
<evidence type="ECO:0000256" key="1">
    <source>
        <dbReference type="SAM" id="Phobius"/>
    </source>
</evidence>
<feature type="transmembrane region" description="Helical" evidence="1">
    <location>
        <begin position="12"/>
        <end position="34"/>
    </location>
</feature>
<dbReference type="EMBL" id="JARK01001347">
    <property type="protein sequence ID" value="EYC25850.1"/>
    <property type="molecule type" value="Genomic_DNA"/>
</dbReference>
<comment type="caution">
    <text evidence="2">The sequence shown here is derived from an EMBL/GenBank/DDBJ whole genome shotgun (WGS) entry which is preliminary data.</text>
</comment>
<feature type="transmembrane region" description="Helical" evidence="1">
    <location>
        <begin position="139"/>
        <end position="165"/>
    </location>
</feature>
<keyword evidence="1" id="KW-0472">Membrane</keyword>
<evidence type="ECO:0000313" key="2">
    <source>
        <dbReference type="EMBL" id="EYC25850.1"/>
    </source>
</evidence>
<dbReference type="OrthoDB" id="5875778at2759"/>
<protein>
    <submittedName>
        <fullName evidence="2">Uncharacterized protein</fullName>
    </submittedName>
</protein>
<reference evidence="3" key="1">
    <citation type="journal article" date="2015" name="Nat. Genet.">
        <title>The genome and transcriptome of the zoonotic hookworm Ancylostoma ceylanicum identify infection-specific gene families.</title>
        <authorList>
            <person name="Schwarz E.M."/>
            <person name="Hu Y."/>
            <person name="Antoshechkin I."/>
            <person name="Miller M.M."/>
            <person name="Sternberg P.W."/>
            <person name="Aroian R.V."/>
        </authorList>
    </citation>
    <scope>NUCLEOTIDE SEQUENCE</scope>
    <source>
        <strain evidence="3">HY135</strain>
    </source>
</reference>
<keyword evidence="1" id="KW-1133">Transmembrane helix</keyword>